<evidence type="ECO:0000313" key="8">
    <source>
        <dbReference type="EMBL" id="NGP18112.1"/>
    </source>
</evidence>
<keyword evidence="5 7" id="KW-0472">Membrane</keyword>
<sequence length="167" mass="18598">MLNYIPYVGQAVMITVLLMVGLGTETELFRILLPVICYASINFVEGQIFTPQFIGKTLTLNPFVIFLSITFWIWAWGPVGGLVAVPMLLIAQSVIAHVLPGKPVKPKRPIYRTRQMSDRDELLANAAQAVREHRMEEEAEPEKDQKRKQERLSPPAGTAPDGVDPAS</sequence>
<dbReference type="EMBL" id="JAALFG010000002">
    <property type="protein sequence ID" value="NGP18112.1"/>
    <property type="molecule type" value="Genomic_DNA"/>
</dbReference>
<evidence type="ECO:0000256" key="7">
    <source>
        <dbReference type="SAM" id="Phobius"/>
    </source>
</evidence>
<evidence type="ECO:0000256" key="4">
    <source>
        <dbReference type="ARBA" id="ARBA00022989"/>
    </source>
</evidence>
<dbReference type="Pfam" id="PF01594">
    <property type="entry name" value="AI-2E_transport"/>
    <property type="match status" value="1"/>
</dbReference>
<evidence type="ECO:0000256" key="5">
    <source>
        <dbReference type="ARBA" id="ARBA00023136"/>
    </source>
</evidence>
<organism evidence="8 9">
    <name type="scientific">Devosia aurantiaca</name>
    <dbReference type="NCBI Taxonomy" id="2714858"/>
    <lineage>
        <taxon>Bacteria</taxon>
        <taxon>Pseudomonadati</taxon>
        <taxon>Pseudomonadota</taxon>
        <taxon>Alphaproteobacteria</taxon>
        <taxon>Hyphomicrobiales</taxon>
        <taxon>Devosiaceae</taxon>
        <taxon>Devosia</taxon>
    </lineage>
</organism>
<evidence type="ECO:0000256" key="6">
    <source>
        <dbReference type="SAM" id="MobiDB-lite"/>
    </source>
</evidence>
<dbReference type="Proteomes" id="UP000474802">
    <property type="component" value="Unassembled WGS sequence"/>
</dbReference>
<feature type="region of interest" description="Disordered" evidence="6">
    <location>
        <begin position="127"/>
        <end position="167"/>
    </location>
</feature>
<reference evidence="8 9" key="2">
    <citation type="submission" date="2020-03" db="EMBL/GenBank/DDBJ databases">
        <title>Devosia chinhatensis sp. nov., isolated from a hexachlorocyclohexane (HCH) dump site in India.</title>
        <authorList>
            <person name="Kumar M."/>
            <person name="Lal R."/>
        </authorList>
    </citation>
    <scope>NUCLEOTIDE SEQUENCE [LARGE SCALE GENOMIC DNA]</scope>
    <source>
        <strain evidence="8 9">H239</strain>
    </source>
</reference>
<protein>
    <submittedName>
        <fullName evidence="8">AI-2E family transporter</fullName>
    </submittedName>
</protein>
<keyword evidence="4 7" id="KW-1133">Transmembrane helix</keyword>
<name>A0A6M1SRV3_9HYPH</name>
<evidence type="ECO:0000256" key="1">
    <source>
        <dbReference type="ARBA" id="ARBA00004141"/>
    </source>
</evidence>
<feature type="transmembrane region" description="Helical" evidence="7">
    <location>
        <begin position="5"/>
        <end position="22"/>
    </location>
</feature>
<dbReference type="PANTHER" id="PTHR21716">
    <property type="entry name" value="TRANSMEMBRANE PROTEIN"/>
    <property type="match status" value="1"/>
</dbReference>
<keyword evidence="3 7" id="KW-0812">Transmembrane</keyword>
<dbReference type="PANTHER" id="PTHR21716:SF16">
    <property type="entry name" value="BLL1467 PROTEIN"/>
    <property type="match status" value="1"/>
</dbReference>
<keyword evidence="9" id="KW-1185">Reference proteome</keyword>
<dbReference type="GO" id="GO:0016020">
    <property type="term" value="C:membrane"/>
    <property type="evidence" value="ECO:0007669"/>
    <property type="project" value="UniProtKB-SubCell"/>
</dbReference>
<comment type="subcellular location">
    <subcellularLocation>
        <location evidence="1">Membrane</location>
        <topology evidence="1">Multi-pass membrane protein</topology>
    </subcellularLocation>
</comment>
<feature type="compositionally biased region" description="Basic and acidic residues" evidence="6">
    <location>
        <begin position="130"/>
        <end position="151"/>
    </location>
</feature>
<proteinExistence type="inferred from homology"/>
<comment type="caution">
    <text evidence="8">The sequence shown here is derived from an EMBL/GenBank/DDBJ whole genome shotgun (WGS) entry which is preliminary data.</text>
</comment>
<dbReference type="InterPro" id="IPR002549">
    <property type="entry name" value="AI-2E-like"/>
</dbReference>
<accession>A0A6M1SRV3</accession>
<gene>
    <name evidence="8" type="ORF">G5575_10965</name>
</gene>
<evidence type="ECO:0000313" key="9">
    <source>
        <dbReference type="Proteomes" id="UP000474802"/>
    </source>
</evidence>
<evidence type="ECO:0000256" key="3">
    <source>
        <dbReference type="ARBA" id="ARBA00022692"/>
    </source>
</evidence>
<evidence type="ECO:0000256" key="2">
    <source>
        <dbReference type="ARBA" id="ARBA00009773"/>
    </source>
</evidence>
<feature type="transmembrane region" description="Helical" evidence="7">
    <location>
        <begin position="58"/>
        <end position="75"/>
    </location>
</feature>
<feature type="transmembrane region" description="Helical" evidence="7">
    <location>
        <begin position="28"/>
        <end position="46"/>
    </location>
</feature>
<dbReference type="GO" id="GO:0055085">
    <property type="term" value="P:transmembrane transport"/>
    <property type="evidence" value="ECO:0007669"/>
    <property type="project" value="TreeGrafter"/>
</dbReference>
<reference evidence="8 9" key="1">
    <citation type="submission" date="2020-02" db="EMBL/GenBank/DDBJ databases">
        <authorList>
            <person name="Khan S.A."/>
            <person name="Jeon C.O."/>
            <person name="Chun B.H."/>
        </authorList>
    </citation>
    <scope>NUCLEOTIDE SEQUENCE [LARGE SCALE GENOMIC DNA]</scope>
    <source>
        <strain evidence="8 9">H239</strain>
    </source>
</reference>
<dbReference type="AlphaFoldDB" id="A0A6M1SRV3"/>
<comment type="similarity">
    <text evidence="2">Belongs to the autoinducer-2 exporter (AI-2E) (TC 2.A.86) family.</text>
</comment>